<organism evidence="1 2">
    <name type="scientific">Paenibacillus ferrarius</name>
    <dbReference type="NCBI Taxonomy" id="1469647"/>
    <lineage>
        <taxon>Bacteria</taxon>
        <taxon>Bacillati</taxon>
        <taxon>Bacillota</taxon>
        <taxon>Bacilli</taxon>
        <taxon>Bacillales</taxon>
        <taxon>Paenibacillaceae</taxon>
        <taxon>Paenibacillus</taxon>
    </lineage>
</organism>
<dbReference type="STRING" id="1469647.BC351_10565"/>
<comment type="caution">
    <text evidence="1">The sequence shown here is derived from an EMBL/GenBank/DDBJ whole genome shotgun (WGS) entry which is preliminary data.</text>
</comment>
<sequence length="177" mass="20134">MSNKTKKLSLTEYNKLEKQFNERKQIRITVILPEGETKEYDHSIATTFKPTDIQKLSIDYLSLLYELQNNPDVTSETFYNANSLLNALIVKYFSDVPVTIDNLESIIKVSEVLFNLGIMEQLFDESKGFSKSEIEKLSATLEKNSKVFGQQFGELVIKSGFNLTGDETVGRNELEST</sequence>
<gene>
    <name evidence="1" type="ORF">BC351_10565</name>
</gene>
<proteinExistence type="predicted"/>
<dbReference type="Proteomes" id="UP000190626">
    <property type="component" value="Unassembled WGS sequence"/>
</dbReference>
<evidence type="ECO:0000313" key="2">
    <source>
        <dbReference type="Proteomes" id="UP000190626"/>
    </source>
</evidence>
<dbReference type="AlphaFoldDB" id="A0A1V4H8Y2"/>
<keyword evidence="2" id="KW-1185">Reference proteome</keyword>
<dbReference type="EMBL" id="MBTG01000056">
    <property type="protein sequence ID" value="OPH47623.1"/>
    <property type="molecule type" value="Genomic_DNA"/>
</dbReference>
<reference evidence="2" key="1">
    <citation type="submission" date="2016-07" db="EMBL/GenBank/DDBJ databases">
        <authorList>
            <person name="Florea S."/>
            <person name="Webb J.S."/>
            <person name="Jaromczyk J."/>
            <person name="Schardl C.L."/>
        </authorList>
    </citation>
    <scope>NUCLEOTIDE SEQUENCE [LARGE SCALE GENOMIC DNA]</scope>
    <source>
        <strain evidence="2">CY1</strain>
    </source>
</reference>
<protein>
    <submittedName>
        <fullName evidence="1">Uncharacterized protein</fullName>
    </submittedName>
</protein>
<evidence type="ECO:0000313" key="1">
    <source>
        <dbReference type="EMBL" id="OPH47623.1"/>
    </source>
</evidence>
<accession>A0A1V4H8Y2</accession>
<dbReference type="RefSeq" id="WP_079420278.1">
    <property type="nucleotide sequence ID" value="NZ_MBTG01000056.1"/>
</dbReference>
<name>A0A1V4H8Y2_9BACL</name>